<feature type="region of interest" description="Disordered" evidence="7">
    <location>
        <begin position="196"/>
        <end position="220"/>
    </location>
</feature>
<keyword evidence="10" id="KW-1185">Reference proteome</keyword>
<dbReference type="InterPro" id="IPR012337">
    <property type="entry name" value="RNaseH-like_sf"/>
</dbReference>
<name>A0A6J0J9I5_9PASS</name>
<dbReference type="SUPFAM" id="SSF53098">
    <property type="entry name" value="Ribonuclease H-like"/>
    <property type="match status" value="2"/>
</dbReference>
<dbReference type="InterPro" id="IPR001584">
    <property type="entry name" value="Integrase_cat-core"/>
</dbReference>
<keyword evidence="2" id="KW-0548">Nucleotidyltransferase</keyword>
<keyword evidence="1" id="KW-0808">Transferase</keyword>
<dbReference type="InterPro" id="IPR036397">
    <property type="entry name" value="RNaseH_sf"/>
</dbReference>
<evidence type="ECO:0000313" key="11">
    <source>
        <dbReference type="RefSeq" id="XP_017695613.1"/>
    </source>
</evidence>
<dbReference type="RefSeq" id="XP_017695613.1">
    <property type="nucleotide sequence ID" value="XM_017840124.1"/>
</dbReference>
<dbReference type="GO" id="GO:0004523">
    <property type="term" value="F:RNA-DNA hybrid ribonuclease activity"/>
    <property type="evidence" value="ECO:0007669"/>
    <property type="project" value="InterPro"/>
</dbReference>
<dbReference type="InterPro" id="IPR041588">
    <property type="entry name" value="Integrase_H2C2"/>
</dbReference>
<keyword evidence="6" id="KW-0695">RNA-directed DNA polymerase</keyword>
<dbReference type="Pfam" id="PF00665">
    <property type="entry name" value="rve"/>
    <property type="match status" value="1"/>
</dbReference>
<feature type="domain" description="Integrase catalytic" evidence="9">
    <location>
        <begin position="304"/>
        <end position="461"/>
    </location>
</feature>
<evidence type="ECO:0000256" key="6">
    <source>
        <dbReference type="ARBA" id="ARBA00022918"/>
    </source>
</evidence>
<organism evidence="10 11">
    <name type="scientific">Lepidothrix coronata</name>
    <name type="common">blue-crowned manakin</name>
    <dbReference type="NCBI Taxonomy" id="321398"/>
    <lineage>
        <taxon>Eukaryota</taxon>
        <taxon>Metazoa</taxon>
        <taxon>Chordata</taxon>
        <taxon>Craniata</taxon>
        <taxon>Vertebrata</taxon>
        <taxon>Euteleostomi</taxon>
        <taxon>Archelosauria</taxon>
        <taxon>Archosauria</taxon>
        <taxon>Dinosauria</taxon>
        <taxon>Saurischia</taxon>
        <taxon>Theropoda</taxon>
        <taxon>Coelurosauria</taxon>
        <taxon>Aves</taxon>
        <taxon>Neognathae</taxon>
        <taxon>Neoaves</taxon>
        <taxon>Telluraves</taxon>
        <taxon>Australaves</taxon>
        <taxon>Passeriformes</taxon>
        <taxon>Pipridae</taxon>
        <taxon>Lepidothrix</taxon>
    </lineage>
</organism>
<dbReference type="PANTHER" id="PTHR41694:SF5">
    <property type="entry name" value="RIBONUCLEASE H"/>
    <property type="match status" value="1"/>
</dbReference>
<reference evidence="11" key="1">
    <citation type="submission" date="2025-08" db="UniProtKB">
        <authorList>
            <consortium name="RefSeq"/>
        </authorList>
    </citation>
    <scope>IDENTIFICATION</scope>
</reference>
<dbReference type="Gene3D" id="3.30.420.10">
    <property type="entry name" value="Ribonuclease H-like superfamily/Ribonuclease H"/>
    <property type="match status" value="2"/>
</dbReference>
<dbReference type="InterPro" id="IPR002156">
    <property type="entry name" value="RNaseH_domain"/>
</dbReference>
<evidence type="ECO:0000259" key="8">
    <source>
        <dbReference type="PROSITE" id="PS50879"/>
    </source>
</evidence>
<gene>
    <name evidence="11" type="primary">LOC108510446</name>
</gene>
<dbReference type="Gene3D" id="1.10.340.70">
    <property type="match status" value="1"/>
</dbReference>
<dbReference type="InterPro" id="IPR040643">
    <property type="entry name" value="MLVIN_C"/>
</dbReference>
<dbReference type="Proteomes" id="UP000504624">
    <property type="component" value="Unplaced"/>
</dbReference>
<dbReference type="PANTHER" id="PTHR41694">
    <property type="entry name" value="ENDOGENOUS RETROVIRUS GROUP K MEMBER POL PROTEIN"/>
    <property type="match status" value="1"/>
</dbReference>
<evidence type="ECO:0000259" key="9">
    <source>
        <dbReference type="PROSITE" id="PS50994"/>
    </source>
</evidence>
<evidence type="ECO:0000256" key="2">
    <source>
        <dbReference type="ARBA" id="ARBA00022695"/>
    </source>
</evidence>
<evidence type="ECO:0000256" key="3">
    <source>
        <dbReference type="ARBA" id="ARBA00022722"/>
    </source>
</evidence>
<dbReference type="Pfam" id="PF18697">
    <property type="entry name" value="MLVIN_C"/>
    <property type="match status" value="1"/>
</dbReference>
<evidence type="ECO:0000256" key="1">
    <source>
        <dbReference type="ARBA" id="ARBA00022679"/>
    </source>
</evidence>
<proteinExistence type="predicted"/>
<feature type="compositionally biased region" description="Basic and acidic residues" evidence="7">
    <location>
        <begin position="198"/>
        <end position="220"/>
    </location>
</feature>
<keyword evidence="3" id="KW-0540">Nuclease</keyword>
<evidence type="ECO:0000256" key="4">
    <source>
        <dbReference type="ARBA" id="ARBA00022759"/>
    </source>
</evidence>
<keyword evidence="4" id="KW-0255">Endonuclease</keyword>
<dbReference type="GO" id="GO:0015074">
    <property type="term" value="P:DNA integration"/>
    <property type="evidence" value="ECO:0007669"/>
    <property type="project" value="InterPro"/>
</dbReference>
<feature type="domain" description="RNase H type-1" evidence="8">
    <location>
        <begin position="42"/>
        <end position="190"/>
    </location>
</feature>
<dbReference type="GO" id="GO:0003964">
    <property type="term" value="F:RNA-directed DNA polymerase activity"/>
    <property type="evidence" value="ECO:0007669"/>
    <property type="project" value="UniProtKB-KW"/>
</dbReference>
<dbReference type="CDD" id="cd09273">
    <property type="entry name" value="RNase_HI_RT_Bel"/>
    <property type="match status" value="1"/>
</dbReference>
<dbReference type="AlphaFoldDB" id="A0A6J0J9I5"/>
<dbReference type="GO" id="GO:0003676">
    <property type="term" value="F:nucleic acid binding"/>
    <property type="evidence" value="ECO:0007669"/>
    <property type="project" value="InterPro"/>
</dbReference>
<dbReference type="PROSITE" id="PS50879">
    <property type="entry name" value="RNASE_H_1"/>
    <property type="match status" value="1"/>
</dbReference>
<dbReference type="PROSITE" id="PS50994">
    <property type="entry name" value="INTEGRASE"/>
    <property type="match status" value="1"/>
</dbReference>
<dbReference type="Pfam" id="PF17921">
    <property type="entry name" value="Integrase_H2C2"/>
    <property type="match status" value="1"/>
</dbReference>
<dbReference type="Gene3D" id="2.30.30.850">
    <property type="match status" value="1"/>
</dbReference>
<dbReference type="Pfam" id="PF00075">
    <property type="entry name" value="RNase_H"/>
    <property type="match status" value="1"/>
</dbReference>
<dbReference type="GeneID" id="108510446"/>
<accession>A0A6J0J9I5</accession>
<keyword evidence="5" id="KW-0378">Hydrolase</keyword>
<evidence type="ECO:0000256" key="5">
    <source>
        <dbReference type="ARBA" id="ARBA00022801"/>
    </source>
</evidence>
<dbReference type="OrthoDB" id="9906983at2759"/>
<evidence type="ECO:0000313" key="10">
    <source>
        <dbReference type="Proteomes" id="UP000504624"/>
    </source>
</evidence>
<evidence type="ECO:0000256" key="7">
    <source>
        <dbReference type="SAM" id="MobiDB-lite"/>
    </source>
</evidence>
<sequence length="590" mass="67241">MTHVQNPAQFLYGEPKEDLGHDCLQVINLQTKIREDLEEEELSSGEKIYIDGSSRVINGNRKSGYAVIDGKNFQVRESGPLDKTWSAQACELYALLRALQLLDGKAGTIFTDSKYAFGVVHTFGKIWEERGLTNTQGKGLIHETLIREILKALRKPKQIAIVHIKGHQKGLKATVRGNNLADEEAKKAALLVMTSSEPEDRTSLKSFSDQEKKKLQQSGAKEENNKWLLADGREVLPKGLAQRLMKKLHERTHWGIQALVDQFENKFVCVGVYGVAKKVLEGCLTCQRVNKRQLRERVQGGREIAKRPFEKVQTDFTELPKVGRYRHLLVLVDHLTHFVEAFPVARCTAKTVIKILLEEIIPRYGAVAVVDSDRGPHFTSKIIKETTELFGTKWEYHTPWHPQSSGKVERMNGEIKKQLTKLMIETKMNWVKCLPLALLYIRTQPRTDTGISPFEMLYGMPYDFGIPIENPKVEDTLLREYIIELMKRRQELRKKGLVTQRPPLDMAIHKIQPGDRVLIKTWKESSLTPRWEGPFVVLLTTDTAIRTAERGWTHASRVKGPVNTPEWTVTSQPGNLRMTFRKTGLVNESL</sequence>
<protein>
    <submittedName>
        <fullName evidence="11">Protein NYNRIN-like</fullName>
    </submittedName>
</protein>